<dbReference type="InterPro" id="IPR036864">
    <property type="entry name" value="Zn2-C6_fun-type_DNA-bd_sf"/>
</dbReference>
<dbReference type="Pfam" id="PF00172">
    <property type="entry name" value="Zn_clus"/>
    <property type="match status" value="1"/>
</dbReference>
<keyword evidence="10" id="KW-1185">Reference proteome</keyword>
<dbReference type="PROSITE" id="PS00463">
    <property type="entry name" value="ZN2_CY6_FUNGAL_1"/>
    <property type="match status" value="1"/>
</dbReference>
<gene>
    <name evidence="9" type="ORF">DDE83_001509</name>
</gene>
<keyword evidence="2" id="KW-0862">Zinc</keyword>
<evidence type="ECO:0000256" key="5">
    <source>
        <dbReference type="ARBA" id="ARBA00023163"/>
    </source>
</evidence>
<evidence type="ECO:0000256" key="1">
    <source>
        <dbReference type="ARBA" id="ARBA00022723"/>
    </source>
</evidence>
<evidence type="ECO:0000256" key="7">
    <source>
        <dbReference type="SAM" id="MobiDB-lite"/>
    </source>
</evidence>
<comment type="caution">
    <text evidence="9">The sequence shown here is derived from an EMBL/GenBank/DDBJ whole genome shotgun (WGS) entry which is preliminary data.</text>
</comment>
<dbReference type="GO" id="GO:0008270">
    <property type="term" value="F:zinc ion binding"/>
    <property type="evidence" value="ECO:0007669"/>
    <property type="project" value="InterPro"/>
</dbReference>
<evidence type="ECO:0000313" key="10">
    <source>
        <dbReference type="Proteomes" id="UP000249619"/>
    </source>
</evidence>
<evidence type="ECO:0000313" key="9">
    <source>
        <dbReference type="EMBL" id="RAR15072.1"/>
    </source>
</evidence>
<dbReference type="Proteomes" id="UP000249619">
    <property type="component" value="Unassembled WGS sequence"/>
</dbReference>
<dbReference type="PANTHER" id="PTHR36206">
    <property type="entry name" value="ASPERCRYPTIN BIOSYNTHESIS CLUSTER-SPECIFIC TRANSCRIPTION REGULATOR ATNN-RELATED"/>
    <property type="match status" value="1"/>
</dbReference>
<dbReference type="AlphaFoldDB" id="A0A364NCV4"/>
<feature type="region of interest" description="Disordered" evidence="7">
    <location>
        <begin position="79"/>
        <end position="101"/>
    </location>
</feature>
<dbReference type="InterPro" id="IPR001138">
    <property type="entry name" value="Zn2Cys6_DnaBD"/>
</dbReference>
<dbReference type="EMBL" id="QGDH01000015">
    <property type="protein sequence ID" value="RAR15072.1"/>
    <property type="molecule type" value="Genomic_DNA"/>
</dbReference>
<dbReference type="SMART" id="SM00066">
    <property type="entry name" value="GAL4"/>
    <property type="match status" value="1"/>
</dbReference>
<name>A0A364NCV4_STELY</name>
<evidence type="ECO:0000256" key="6">
    <source>
        <dbReference type="ARBA" id="ARBA00023242"/>
    </source>
</evidence>
<feature type="region of interest" description="Disordered" evidence="7">
    <location>
        <begin position="615"/>
        <end position="663"/>
    </location>
</feature>
<evidence type="ECO:0000256" key="2">
    <source>
        <dbReference type="ARBA" id="ARBA00022833"/>
    </source>
</evidence>
<keyword evidence="1" id="KW-0479">Metal-binding</keyword>
<dbReference type="InterPro" id="IPR021858">
    <property type="entry name" value="Fun_TF"/>
</dbReference>
<evidence type="ECO:0000259" key="8">
    <source>
        <dbReference type="PROSITE" id="PS50048"/>
    </source>
</evidence>
<protein>
    <submittedName>
        <fullName evidence="9">Zn2 cys6 dna-binding protein</fullName>
    </submittedName>
</protein>
<keyword evidence="6" id="KW-0539">Nucleus</keyword>
<dbReference type="PROSITE" id="PS50048">
    <property type="entry name" value="ZN2_CY6_FUNGAL_2"/>
    <property type="match status" value="1"/>
</dbReference>
<sequence>MRDADITLRQLERSLKLRVKTGCQTCRKRRVKCDETKPACTKCAKAGRTCGGYNDLSRLNRSSPAAAATYRNSSFLVIPQQSQQPTVSRSPSTSLSPEPQENRSFQYFQTHTLPRWTEFFDSELWTQTVLQMSHFEPAIKHGVLALSMMHERLESSRDGGGPSMPNDAALIQYMRAVRHSNTLLNIREQSQNTIEKILIACIIFTCFENLAGNYKAANMHLRNGLRILNQHGENIGQSPSEVQKAIRSVLVRFDLQAMTYSDDTSPYQWGLDRAPEIPDIPEEEEGYKSNEAARDDLVKLSRCMLWSAGNLDGRSYIAKEKGFKSLYESLMRGLREWDDRFTSFVRTGGKHKDDRGGKEHRGKTLLQIYAIIMRTIAAAEAGLTSEMAWDAYIEDFREVVDLAETLPMLQQQQQTISLSSSTPSPPSQQANTSAPSPTPTSPSETLRIIFRSDAEYPAPTTTILDSNFTATRTPLTFSPSFELSPIVPLFLIATRCRDPLVRRRALALLLNYRRREGVWDSFAAGMVAASCIKQEEGILHEEIGERNWIPLSLDIRTAAGVPEPRRLGDLFVGVRIGEGGKGVIEMRYDSRNGEKLKERRRELGRREQAVGMGGIGCTKATRTEVTKKKQDQKRASHEPRYPSIASSRDEISRRKNASGNNVPPRMLYIIEPATSLSIMFLQQRTNGTAPTQTAVTRDHTTDGGSPSLSKSPYPKRKVPVYRSAANPPDFLAAGVRYLTTAKLTSL</sequence>
<feature type="domain" description="Zn(2)-C6 fungal-type" evidence="8">
    <location>
        <begin position="22"/>
        <end position="50"/>
    </location>
</feature>
<dbReference type="GO" id="GO:0003677">
    <property type="term" value="F:DNA binding"/>
    <property type="evidence" value="ECO:0007669"/>
    <property type="project" value="UniProtKB-KW"/>
</dbReference>
<accession>A0A364NCV4</accession>
<dbReference type="STRING" id="183478.A0A364NCV4"/>
<feature type="compositionally biased region" description="Basic and acidic residues" evidence="7">
    <location>
        <begin position="621"/>
        <end position="640"/>
    </location>
</feature>
<dbReference type="InterPro" id="IPR052360">
    <property type="entry name" value="Transcr_Regulatory_Proteins"/>
</dbReference>
<evidence type="ECO:0000256" key="3">
    <source>
        <dbReference type="ARBA" id="ARBA00023015"/>
    </source>
</evidence>
<keyword evidence="5" id="KW-0804">Transcription</keyword>
<keyword evidence="3" id="KW-0805">Transcription regulation</keyword>
<dbReference type="CDD" id="cd00067">
    <property type="entry name" value="GAL4"/>
    <property type="match status" value="1"/>
</dbReference>
<dbReference type="GO" id="GO:0000981">
    <property type="term" value="F:DNA-binding transcription factor activity, RNA polymerase II-specific"/>
    <property type="evidence" value="ECO:0007669"/>
    <property type="project" value="InterPro"/>
</dbReference>
<organism evidence="9 10">
    <name type="scientific">Stemphylium lycopersici</name>
    <name type="common">Tomato gray leaf spot disease fungus</name>
    <name type="synonym">Thyrospora lycopersici</name>
    <dbReference type="NCBI Taxonomy" id="183478"/>
    <lineage>
        <taxon>Eukaryota</taxon>
        <taxon>Fungi</taxon>
        <taxon>Dikarya</taxon>
        <taxon>Ascomycota</taxon>
        <taxon>Pezizomycotina</taxon>
        <taxon>Dothideomycetes</taxon>
        <taxon>Pleosporomycetidae</taxon>
        <taxon>Pleosporales</taxon>
        <taxon>Pleosporineae</taxon>
        <taxon>Pleosporaceae</taxon>
        <taxon>Stemphylium</taxon>
    </lineage>
</organism>
<evidence type="ECO:0000256" key="4">
    <source>
        <dbReference type="ARBA" id="ARBA00023125"/>
    </source>
</evidence>
<proteinExistence type="predicted"/>
<feature type="region of interest" description="Disordered" evidence="7">
    <location>
        <begin position="412"/>
        <end position="444"/>
    </location>
</feature>
<dbReference type="Gene3D" id="4.10.240.10">
    <property type="entry name" value="Zn(2)-C6 fungal-type DNA-binding domain"/>
    <property type="match status" value="1"/>
</dbReference>
<feature type="region of interest" description="Disordered" evidence="7">
    <location>
        <begin position="687"/>
        <end position="715"/>
    </location>
</feature>
<keyword evidence="4 9" id="KW-0238">DNA-binding</keyword>
<dbReference type="SUPFAM" id="SSF57701">
    <property type="entry name" value="Zn2/Cys6 DNA-binding domain"/>
    <property type="match status" value="1"/>
</dbReference>
<dbReference type="Pfam" id="PF11951">
    <property type="entry name" value="Fungal_trans_2"/>
    <property type="match status" value="1"/>
</dbReference>
<dbReference type="PANTHER" id="PTHR36206:SF4">
    <property type="entry name" value="HYPOTHETICAL CONSERVED PROTEIN (EUROFUNG)-RELATED"/>
    <property type="match status" value="1"/>
</dbReference>
<reference evidence="10" key="1">
    <citation type="submission" date="2018-05" db="EMBL/GenBank/DDBJ databases">
        <title>Draft genome sequence of Stemphylium lycopersici strain CIDEFI 213.</title>
        <authorList>
            <person name="Medina R."/>
            <person name="Franco M.E.E."/>
            <person name="Lucentini C.G."/>
            <person name="Saparrat M.C.N."/>
            <person name="Balatti P.A."/>
        </authorList>
    </citation>
    <scope>NUCLEOTIDE SEQUENCE [LARGE SCALE GENOMIC DNA]</scope>
    <source>
        <strain evidence="10">CIDEFI 213</strain>
    </source>
</reference>
<dbReference type="OrthoDB" id="3172332at2759"/>